<evidence type="ECO:0000256" key="3">
    <source>
        <dbReference type="ARBA" id="ARBA00022475"/>
    </source>
</evidence>
<keyword evidence="7 9" id="KW-0811">Translocation</keyword>
<dbReference type="NCBIfam" id="TIGR01410">
    <property type="entry name" value="tatB"/>
    <property type="match status" value="1"/>
</dbReference>
<dbReference type="PRINTS" id="PR01506">
    <property type="entry name" value="TATBPROTEIN"/>
</dbReference>
<evidence type="ECO:0000256" key="2">
    <source>
        <dbReference type="ARBA" id="ARBA00022448"/>
    </source>
</evidence>
<comment type="subunit">
    <text evidence="9">The Tat system comprises two distinct complexes: a TatABC complex, containing multiple copies of TatA, TatB and TatC subunits, and a separate TatA complex, containing only TatA subunits. Substrates initially bind to the TatABC complex, which probably triggers association of the separate TatA complex to form the active translocon.</text>
</comment>
<comment type="function">
    <text evidence="9">Part of the twin-arginine translocation (Tat) system that transports large folded proteins containing a characteristic twin-arginine motif in their signal peptide across membranes. Together with TatC, TatB is part of a receptor directly interacting with Tat signal peptides. TatB may form an oligomeric binding site that transiently accommodates folded Tat precursor proteins before their translocation.</text>
</comment>
<evidence type="ECO:0000313" key="11">
    <source>
        <dbReference type="EMBL" id="MCX2979794.1"/>
    </source>
</evidence>
<keyword evidence="5 9" id="KW-0653">Protein transport</keyword>
<comment type="caution">
    <text evidence="11">The sequence shown here is derived from an EMBL/GenBank/DDBJ whole genome shotgun (WGS) entry which is preliminary data.</text>
</comment>
<keyword evidence="8 9" id="KW-0472">Membrane</keyword>
<comment type="subcellular location">
    <subcellularLocation>
        <location evidence="9">Cell membrane</location>
        <topology evidence="9">Single-pass membrane protein</topology>
    </subcellularLocation>
    <subcellularLocation>
        <location evidence="1">Membrane</location>
        <topology evidence="1">Single-pass membrane protein</topology>
    </subcellularLocation>
</comment>
<evidence type="ECO:0000256" key="8">
    <source>
        <dbReference type="ARBA" id="ARBA00023136"/>
    </source>
</evidence>
<keyword evidence="3 9" id="KW-1003">Cell membrane</keyword>
<name>A0ABT3TBY4_9GAMM</name>
<keyword evidence="2 9" id="KW-0813">Transport</keyword>
<gene>
    <name evidence="9 11" type="primary">tatB</name>
    <name evidence="11" type="ORF">EYC98_02830</name>
</gene>
<accession>A0ABT3TBY4</accession>
<dbReference type="PANTHER" id="PTHR33162:SF1">
    <property type="entry name" value="SEC-INDEPENDENT PROTEIN TRANSLOCASE PROTEIN TATA, CHLOROPLASTIC"/>
    <property type="match status" value="1"/>
</dbReference>
<comment type="similarity">
    <text evidence="9">Belongs to the TatB family.</text>
</comment>
<keyword evidence="12" id="KW-1185">Reference proteome</keyword>
<keyword evidence="4 9" id="KW-0812">Transmembrane</keyword>
<organism evidence="11 12">
    <name type="scientific">Candidatus Litorirhabdus singularis</name>
    <dbReference type="NCBI Taxonomy" id="2518993"/>
    <lineage>
        <taxon>Bacteria</taxon>
        <taxon>Pseudomonadati</taxon>
        <taxon>Pseudomonadota</taxon>
        <taxon>Gammaproteobacteria</taxon>
        <taxon>Cellvibrionales</taxon>
        <taxon>Halieaceae</taxon>
        <taxon>Candidatus Litorirhabdus</taxon>
    </lineage>
</organism>
<dbReference type="InterPro" id="IPR018448">
    <property type="entry name" value="TatB"/>
</dbReference>
<reference evidence="11" key="1">
    <citation type="submission" date="2019-02" db="EMBL/GenBank/DDBJ databases">
        <authorList>
            <person name="Li S.-H."/>
        </authorList>
    </citation>
    <scope>NUCLEOTIDE SEQUENCE</scope>
    <source>
        <strain evidence="11">IMCC14734</strain>
    </source>
</reference>
<evidence type="ECO:0000313" key="12">
    <source>
        <dbReference type="Proteomes" id="UP001143362"/>
    </source>
</evidence>
<evidence type="ECO:0000256" key="1">
    <source>
        <dbReference type="ARBA" id="ARBA00004167"/>
    </source>
</evidence>
<dbReference type="Proteomes" id="UP001143362">
    <property type="component" value="Unassembled WGS sequence"/>
</dbReference>
<evidence type="ECO:0000256" key="10">
    <source>
        <dbReference type="SAM" id="MobiDB-lite"/>
    </source>
</evidence>
<feature type="region of interest" description="Disordered" evidence="10">
    <location>
        <begin position="83"/>
        <end position="107"/>
    </location>
</feature>
<evidence type="ECO:0000256" key="9">
    <source>
        <dbReference type="HAMAP-Rule" id="MF_00237"/>
    </source>
</evidence>
<dbReference type="EMBL" id="SHNN01000001">
    <property type="protein sequence ID" value="MCX2979794.1"/>
    <property type="molecule type" value="Genomic_DNA"/>
</dbReference>
<evidence type="ECO:0000256" key="7">
    <source>
        <dbReference type="ARBA" id="ARBA00023010"/>
    </source>
</evidence>
<sequence>MFDIGFAELLLVSIVGLLILGPERLPGAIRTGSLWLRKFRRSFNDIRAEIERELNTEEIKKDMHNNAIMKSLKSAEKDLRGALGDTPYDVSDIKPPANQGDSDKTQS</sequence>
<evidence type="ECO:0000256" key="6">
    <source>
        <dbReference type="ARBA" id="ARBA00022989"/>
    </source>
</evidence>
<proteinExistence type="inferred from homology"/>
<dbReference type="Pfam" id="PF02416">
    <property type="entry name" value="TatA_B_E"/>
    <property type="match status" value="1"/>
</dbReference>
<evidence type="ECO:0000256" key="4">
    <source>
        <dbReference type="ARBA" id="ARBA00022692"/>
    </source>
</evidence>
<dbReference type="RefSeq" id="WP_279243789.1">
    <property type="nucleotide sequence ID" value="NZ_SHNN01000001.1"/>
</dbReference>
<dbReference type="HAMAP" id="MF_00237">
    <property type="entry name" value="TatB"/>
    <property type="match status" value="1"/>
</dbReference>
<dbReference type="InterPro" id="IPR003369">
    <property type="entry name" value="TatA/B/E"/>
</dbReference>
<dbReference type="Gene3D" id="1.20.5.3310">
    <property type="match status" value="1"/>
</dbReference>
<keyword evidence="6 9" id="KW-1133">Transmembrane helix</keyword>
<evidence type="ECO:0000256" key="5">
    <source>
        <dbReference type="ARBA" id="ARBA00022927"/>
    </source>
</evidence>
<protein>
    <recommendedName>
        <fullName evidence="9">Sec-independent protein translocase protein TatB</fullName>
    </recommendedName>
</protein>
<dbReference type="PANTHER" id="PTHR33162">
    <property type="entry name" value="SEC-INDEPENDENT PROTEIN TRANSLOCASE PROTEIN TATA, CHLOROPLASTIC"/>
    <property type="match status" value="1"/>
</dbReference>